<keyword evidence="1" id="KW-0175">Coiled coil</keyword>
<feature type="chain" id="PRO_5017758877" description="Type IV secretion system protein VirB5" evidence="2">
    <location>
        <begin position="30"/>
        <end position="254"/>
    </location>
</feature>
<organism evidence="3 4">
    <name type="scientific">Aestuariispira insulae</name>
    <dbReference type="NCBI Taxonomy" id="1461337"/>
    <lineage>
        <taxon>Bacteria</taxon>
        <taxon>Pseudomonadati</taxon>
        <taxon>Pseudomonadota</taxon>
        <taxon>Alphaproteobacteria</taxon>
        <taxon>Rhodospirillales</taxon>
        <taxon>Kiloniellaceae</taxon>
        <taxon>Aestuariispira</taxon>
    </lineage>
</organism>
<dbReference type="Proteomes" id="UP000256845">
    <property type="component" value="Unassembled WGS sequence"/>
</dbReference>
<evidence type="ECO:0000256" key="1">
    <source>
        <dbReference type="SAM" id="Coils"/>
    </source>
</evidence>
<feature type="coiled-coil region" evidence="1">
    <location>
        <begin position="39"/>
        <end position="66"/>
    </location>
</feature>
<dbReference type="EMBL" id="QRDW01000017">
    <property type="protein sequence ID" value="RED44118.1"/>
    <property type="molecule type" value="Genomic_DNA"/>
</dbReference>
<accession>A0A3D9H3N8</accession>
<name>A0A3D9H3N8_9PROT</name>
<protein>
    <recommendedName>
        <fullName evidence="5">Type IV secretion system protein VirB5</fullName>
    </recommendedName>
</protein>
<evidence type="ECO:0008006" key="5">
    <source>
        <dbReference type="Google" id="ProtNLM"/>
    </source>
</evidence>
<comment type="caution">
    <text evidence="3">The sequence shown here is derived from an EMBL/GenBank/DDBJ whole genome shotgun (WGS) entry which is preliminary data.</text>
</comment>
<dbReference type="AlphaFoldDB" id="A0A3D9H3N8"/>
<reference evidence="3 4" key="1">
    <citation type="submission" date="2018-07" db="EMBL/GenBank/DDBJ databases">
        <title>Genomic Encyclopedia of Type Strains, Phase III (KMG-III): the genomes of soil and plant-associated and newly described type strains.</title>
        <authorList>
            <person name="Whitman W."/>
        </authorList>
    </citation>
    <scope>NUCLEOTIDE SEQUENCE [LARGE SCALE GENOMIC DNA]</scope>
    <source>
        <strain evidence="3 4">CECT 8488</strain>
    </source>
</reference>
<proteinExistence type="predicted"/>
<feature type="signal peptide" evidence="2">
    <location>
        <begin position="1"/>
        <end position="29"/>
    </location>
</feature>
<evidence type="ECO:0000313" key="4">
    <source>
        <dbReference type="Proteomes" id="UP000256845"/>
    </source>
</evidence>
<evidence type="ECO:0000256" key="2">
    <source>
        <dbReference type="SAM" id="SignalP"/>
    </source>
</evidence>
<dbReference type="Gene3D" id="1.20.58.430">
    <property type="entry name" value="Type IV secretion system, VirB5-domain"/>
    <property type="match status" value="1"/>
</dbReference>
<dbReference type="OrthoDB" id="652689at2"/>
<keyword evidence="4" id="KW-1185">Reference proteome</keyword>
<dbReference type="RefSeq" id="WP_147301092.1">
    <property type="nucleotide sequence ID" value="NZ_QRDW01000017.1"/>
</dbReference>
<evidence type="ECO:0000313" key="3">
    <source>
        <dbReference type="EMBL" id="RED44118.1"/>
    </source>
</evidence>
<keyword evidence="2" id="KW-0732">Signal</keyword>
<gene>
    <name evidence="3" type="ORF">DFP90_11721</name>
</gene>
<sequence>MQRGISPRLPYQILVAAFLMFAFLNPAQAQWTVHDPQNFAEAVKQLNQMKKEYTQMLKEYEEVVKIASYSKGTMDKLGALAKGNYSSSQLMNAVSEAAQCAIPELSMPNLPNDFSANFFSACEAGQAARKLLNGDPEGEEIDGVPVTGSKWQSWISTRREAILEDSIIEAYGQSMYALNTAKETASEAETIIQQTNAEEEIDGILRSSVSAQTSILSELNQIKLLLAYQIRMEAADRSRRIKTYVTLAGSEEDQ</sequence>
<dbReference type="InterPro" id="IPR023220">
    <property type="entry name" value="T4SS_VirB5-domain"/>
</dbReference>